<dbReference type="Proteomes" id="UP000234420">
    <property type="component" value="Unassembled WGS sequence"/>
</dbReference>
<dbReference type="SMART" id="SM00850">
    <property type="entry name" value="LytTR"/>
    <property type="match status" value="1"/>
</dbReference>
<keyword evidence="2" id="KW-0812">Transmembrane</keyword>
<protein>
    <recommendedName>
        <fullName evidence="3">HTH LytTR-type domain-containing protein</fullName>
    </recommendedName>
</protein>
<dbReference type="InterPro" id="IPR007492">
    <property type="entry name" value="LytTR_DNA-bd_dom"/>
</dbReference>
<proteinExistence type="predicted"/>
<comment type="caution">
    <text evidence="4">The sequence shown here is derived from an EMBL/GenBank/DDBJ whole genome shotgun (WGS) entry which is preliminary data.</text>
</comment>
<dbReference type="GO" id="GO:0003677">
    <property type="term" value="F:DNA binding"/>
    <property type="evidence" value="ECO:0007669"/>
    <property type="project" value="InterPro"/>
</dbReference>
<dbReference type="EMBL" id="NPIB01000002">
    <property type="protein sequence ID" value="PLC59236.1"/>
    <property type="molecule type" value="Genomic_DNA"/>
</dbReference>
<dbReference type="PROSITE" id="PS51257">
    <property type="entry name" value="PROKAR_LIPOPROTEIN"/>
    <property type="match status" value="1"/>
</dbReference>
<feature type="domain" description="HTH LytTR-type" evidence="3">
    <location>
        <begin position="216"/>
        <end position="321"/>
    </location>
</feature>
<evidence type="ECO:0000313" key="4">
    <source>
        <dbReference type="EMBL" id="PLC59236.1"/>
    </source>
</evidence>
<keyword evidence="2" id="KW-0472">Membrane</keyword>
<dbReference type="Gene3D" id="2.40.50.1020">
    <property type="entry name" value="LytTr DNA-binding domain"/>
    <property type="match status" value="1"/>
</dbReference>
<organism evidence="4 5">
    <name type="scientific">Photobacterium carnosum</name>
    <dbReference type="NCBI Taxonomy" id="2023717"/>
    <lineage>
        <taxon>Bacteria</taxon>
        <taxon>Pseudomonadati</taxon>
        <taxon>Pseudomonadota</taxon>
        <taxon>Gammaproteobacteria</taxon>
        <taxon>Vibrionales</taxon>
        <taxon>Vibrionaceae</taxon>
        <taxon>Photobacterium</taxon>
    </lineage>
</organism>
<keyword evidence="2" id="KW-1133">Transmembrane helix</keyword>
<feature type="transmembrane region" description="Helical" evidence="2">
    <location>
        <begin position="7"/>
        <end position="31"/>
    </location>
</feature>
<feature type="transmembrane region" description="Helical" evidence="2">
    <location>
        <begin position="153"/>
        <end position="180"/>
    </location>
</feature>
<dbReference type="Pfam" id="PF04397">
    <property type="entry name" value="LytTR"/>
    <property type="match status" value="1"/>
</dbReference>
<accession>A0A2N4UW43</accession>
<reference evidence="4 5" key="1">
    <citation type="journal article" date="2018" name="Syst. Appl. Microbiol.">
        <title>Photobacterium carnosum sp. nov., isolated from spoiled modified atmosphere packaged poultry meat.</title>
        <authorList>
            <person name="Hilgarth M."/>
            <person name="Fuertes S."/>
            <person name="Ehrmann M."/>
            <person name="Vogel R.F."/>
        </authorList>
    </citation>
    <scope>NUCLEOTIDE SEQUENCE [LARGE SCALE GENOMIC DNA]</scope>
    <source>
        <strain evidence="4 5">TMW 2.2021</strain>
    </source>
</reference>
<gene>
    <name evidence="4" type="ORF">CIK00_02930</name>
</gene>
<evidence type="ECO:0000313" key="5">
    <source>
        <dbReference type="Proteomes" id="UP000234420"/>
    </source>
</evidence>
<evidence type="ECO:0000256" key="2">
    <source>
        <dbReference type="SAM" id="Phobius"/>
    </source>
</evidence>
<dbReference type="RefSeq" id="WP_101767439.1">
    <property type="nucleotide sequence ID" value="NZ_NPIB01000002.1"/>
</dbReference>
<keyword evidence="5" id="KW-1185">Reference proteome</keyword>
<dbReference type="GO" id="GO:0000160">
    <property type="term" value="P:phosphorelay signal transduction system"/>
    <property type="evidence" value="ECO:0007669"/>
    <property type="project" value="UniProtKB-KW"/>
</dbReference>
<evidence type="ECO:0000259" key="3">
    <source>
        <dbReference type="SMART" id="SM00850"/>
    </source>
</evidence>
<dbReference type="AlphaFoldDB" id="A0A2N4UW43"/>
<name>A0A2N4UW43_9GAMM</name>
<keyword evidence="1" id="KW-0902">Two-component regulatory system</keyword>
<evidence type="ECO:0000256" key="1">
    <source>
        <dbReference type="ARBA" id="ARBA00023012"/>
    </source>
</evidence>
<sequence>MRFKSKVSLGLIVLLYSIVIFSCVGFTIYLFEQGHSLEKDFLDKMAYLFNNSVIVKEDLYLNDTAGLNDELAYIIESIKYDNHLESICGEISLTKMDVEPYNYIRCSGDDDYEIILNKQPRTYSYPIKLGDKIFGHLTWRIVDDCDFLSINYIIIYVLFVFSSFICALLIYFYLSPYVIVNKNIRLNERRCKKDYEDIVCRVSQTLYMINNSASGGNKKYFPLNDDVVYVEYKNAYSTIHYVNGKTIMLRVSLSEIEGCIYNYFVRIKRNVLVNKYQISKCGKIESSCGNKVKLIVSLKNRKKEFDITNEKGRIELSDHIQLRKTNYVI</sequence>